<dbReference type="Gene3D" id="3.20.20.190">
    <property type="entry name" value="Phosphatidylinositol (PI) phosphodiesterase"/>
    <property type="match status" value="1"/>
</dbReference>
<dbReference type="RefSeq" id="WP_208841750.1">
    <property type="nucleotide sequence ID" value="NZ_CP072133.1"/>
</dbReference>
<dbReference type="PANTHER" id="PTHR46211">
    <property type="entry name" value="GLYCEROPHOSPHORYL DIESTER PHOSPHODIESTERASE"/>
    <property type="match status" value="1"/>
</dbReference>
<feature type="domain" description="GP-PDE" evidence="1">
    <location>
        <begin position="1"/>
        <end position="228"/>
    </location>
</feature>
<accession>A0A975DEL5</accession>
<dbReference type="InterPro" id="IPR030395">
    <property type="entry name" value="GP_PDE_dom"/>
</dbReference>
<dbReference type="Pfam" id="PF03009">
    <property type="entry name" value="GDPD"/>
    <property type="match status" value="1"/>
</dbReference>
<dbReference type="SUPFAM" id="SSF51695">
    <property type="entry name" value="PLC-like phosphodiesterases"/>
    <property type="match status" value="1"/>
</dbReference>
<evidence type="ECO:0000313" key="3">
    <source>
        <dbReference type="Proteomes" id="UP000664904"/>
    </source>
</evidence>
<organism evidence="2 3">
    <name type="scientific">Pseudoalteromonas xiamenensis</name>
    <dbReference type="NCBI Taxonomy" id="882626"/>
    <lineage>
        <taxon>Bacteria</taxon>
        <taxon>Pseudomonadati</taxon>
        <taxon>Pseudomonadota</taxon>
        <taxon>Gammaproteobacteria</taxon>
        <taxon>Alteromonadales</taxon>
        <taxon>Pseudoalteromonadaceae</taxon>
        <taxon>Pseudoalteromonas</taxon>
    </lineage>
</organism>
<dbReference type="InterPro" id="IPR017946">
    <property type="entry name" value="PLC-like_Pdiesterase_TIM-brl"/>
</dbReference>
<sequence>MKVFAHRGASGNFPENTLSAIQGALVSQADGIEIDIQSCKDDFVVLHDIWLDRTTSGDGKVSDYTAAELAQFDAGQGEAIPSLQQVFDLVGTRLEINLELKTVPNIEGFIDLILRNLDDQTIRIEQLLISSFNHPLLKRVKELLPAARIGALTASIPLEYAKFAQDLNAFSLHVDREFINTDFVNDAKQRGLKVYAYTVDKQKDIEHLKSLGVDGIFSNYPCQAKIFLST</sequence>
<dbReference type="GO" id="GO:0006629">
    <property type="term" value="P:lipid metabolic process"/>
    <property type="evidence" value="ECO:0007669"/>
    <property type="project" value="InterPro"/>
</dbReference>
<evidence type="ECO:0000313" key="2">
    <source>
        <dbReference type="EMBL" id="QTH70154.1"/>
    </source>
</evidence>
<dbReference type="Proteomes" id="UP000664904">
    <property type="component" value="Chromosome"/>
</dbReference>
<keyword evidence="3" id="KW-1185">Reference proteome</keyword>
<gene>
    <name evidence="2" type="ORF">J5O05_08780</name>
</gene>
<dbReference type="PROSITE" id="PS51704">
    <property type="entry name" value="GP_PDE"/>
    <property type="match status" value="1"/>
</dbReference>
<proteinExistence type="predicted"/>
<dbReference type="GO" id="GO:0008081">
    <property type="term" value="F:phosphoric diester hydrolase activity"/>
    <property type="evidence" value="ECO:0007669"/>
    <property type="project" value="InterPro"/>
</dbReference>
<name>A0A975DEL5_9GAMM</name>
<protein>
    <submittedName>
        <fullName evidence="2">Glycerophosphodiester phosphodiesterase</fullName>
    </submittedName>
</protein>
<dbReference type="EMBL" id="CP072133">
    <property type="protein sequence ID" value="QTH70154.1"/>
    <property type="molecule type" value="Genomic_DNA"/>
</dbReference>
<dbReference type="KEGG" id="pxi:J5O05_08780"/>
<reference evidence="2" key="1">
    <citation type="submission" date="2021-03" db="EMBL/GenBank/DDBJ databases">
        <title>Complete Genome of Pseudoalteromonas xiamenensis STKMTI.2, a new potential marine bacterium producing anti-Vibrio compounds.</title>
        <authorList>
            <person name="Handayani D.P."/>
            <person name="Isnansetyo A."/>
            <person name="Istiqomah I."/>
            <person name="Jumina J."/>
        </authorList>
    </citation>
    <scope>NUCLEOTIDE SEQUENCE</scope>
    <source>
        <strain evidence="2">STKMTI.2</strain>
    </source>
</reference>
<dbReference type="AlphaFoldDB" id="A0A975DEL5"/>
<evidence type="ECO:0000259" key="1">
    <source>
        <dbReference type="PROSITE" id="PS51704"/>
    </source>
</evidence>
<dbReference type="PANTHER" id="PTHR46211:SF1">
    <property type="entry name" value="GLYCEROPHOSPHODIESTER PHOSPHODIESTERASE, CYTOPLASMIC"/>
    <property type="match status" value="1"/>
</dbReference>